<comment type="caution">
    <text evidence="1">The sequence shown here is derived from an EMBL/GenBank/DDBJ whole genome shotgun (WGS) entry which is preliminary data.</text>
</comment>
<name>A0A6G1ZCC8_9BACT</name>
<accession>A0A6G1ZCC8</accession>
<reference evidence="1" key="1">
    <citation type="journal article" date="2019" name="Nat. Med.">
        <title>A library of human gut bacterial isolates paired with longitudinal multiomics data enables mechanistic microbiome research.</title>
        <authorList>
            <person name="Poyet M."/>
            <person name="Groussin M."/>
            <person name="Gibbons S.M."/>
            <person name="Avila-Pacheco J."/>
            <person name="Jiang X."/>
            <person name="Kearney S.M."/>
            <person name="Perrotta A.R."/>
            <person name="Berdy B."/>
            <person name="Zhao S."/>
            <person name="Lieberman T.D."/>
            <person name="Swanson P.K."/>
            <person name="Smith M."/>
            <person name="Roesemann S."/>
            <person name="Alexander J.E."/>
            <person name="Rich S.A."/>
            <person name="Livny J."/>
            <person name="Vlamakis H."/>
            <person name="Clish C."/>
            <person name="Bullock K."/>
            <person name="Deik A."/>
            <person name="Scott J."/>
            <person name="Pierce K.A."/>
            <person name="Xavier R.J."/>
            <person name="Alm E.J."/>
        </authorList>
    </citation>
    <scope>NUCLEOTIDE SEQUENCE</scope>
    <source>
        <strain evidence="1">BIOML-A4</strain>
    </source>
</reference>
<dbReference type="AlphaFoldDB" id="A0A6G1ZCC8"/>
<proteinExistence type="predicted"/>
<protein>
    <submittedName>
        <fullName evidence="1">Uncharacterized protein</fullName>
    </submittedName>
</protein>
<organism evidence="1">
    <name type="scientific">Parabacteroides goldsteinii</name>
    <dbReference type="NCBI Taxonomy" id="328812"/>
    <lineage>
        <taxon>Bacteria</taxon>
        <taxon>Pseudomonadati</taxon>
        <taxon>Bacteroidota</taxon>
        <taxon>Bacteroidia</taxon>
        <taxon>Bacteroidales</taxon>
        <taxon>Tannerellaceae</taxon>
        <taxon>Parabacteroides</taxon>
    </lineage>
</organism>
<sequence length="213" mass="24542">MRTYSLIIFICCLVTIISANAQKKRQMLFENYNRGIVLMKNKSKTPAELNYDCGNQVMMFKSGAEEMILTNLSQVDTVYIGDSKFIPAGKRESFYEIIPVPNGLIGINWLLKNKSQGYKGAYGVQQAKVETINTAEWQYGVYEDQYTEVFKLANQNEYCIFRDGQPFKFKNKKTLLKLFPNKETQIEDFIKKQKTDMNTPKDVITLVNFCLGL</sequence>
<evidence type="ECO:0000313" key="1">
    <source>
        <dbReference type="EMBL" id="MRY11530.1"/>
    </source>
</evidence>
<dbReference type="RefSeq" id="WP_044214343.1">
    <property type="nucleotide sequence ID" value="NZ_CAJSYT010000015.1"/>
</dbReference>
<gene>
    <name evidence="1" type="ORF">GKE01_08625</name>
</gene>
<dbReference type="GeneID" id="69981020"/>
<dbReference type="EMBL" id="WKLP01000010">
    <property type="protein sequence ID" value="MRY11530.1"/>
    <property type="molecule type" value="Genomic_DNA"/>
</dbReference>